<gene>
    <name evidence="2" type="ORF">UR52_C0012G0006</name>
</gene>
<keyword evidence="1" id="KW-1133">Transmembrane helix</keyword>
<dbReference type="Proteomes" id="UP000034176">
    <property type="component" value="Unassembled WGS sequence"/>
</dbReference>
<dbReference type="EMBL" id="LBPN01000012">
    <property type="protein sequence ID" value="KKP59145.1"/>
    <property type="molecule type" value="Genomic_DNA"/>
</dbReference>
<proteinExistence type="predicted"/>
<keyword evidence="1" id="KW-0812">Transmembrane</keyword>
<accession>A0A0G0D7D8</accession>
<sequence length="259" mass="28514">MDKQINKTNLTNKDNSDIITPMNSSSRMLRIEEKRTRKQLIYVIGGSVGIILLVIFLGIPLLIKFSVIVGNMKSGNNIIEQTDKTPPFPPILSSLNSATNSASLKIDGYAEPETTLKLFLNDKEVKKTLLSQDGSFSFTDLTLKPGENQIYATTMDVSNNESSASAILKINYIKDAPKLEVTEPQDGQSFDKNHQEISISGKTDAGNNVWVNGRFVVVKDDGSFTMKLRLNDGENLLTISSKDPAGNETKIEKKVIFAP</sequence>
<dbReference type="Pfam" id="PF09136">
    <property type="entry name" value="Glucodextran_B"/>
    <property type="match status" value="1"/>
</dbReference>
<evidence type="ECO:0000313" key="3">
    <source>
        <dbReference type="Proteomes" id="UP000034176"/>
    </source>
</evidence>
<evidence type="ECO:0000313" key="2">
    <source>
        <dbReference type="EMBL" id="KKP59145.1"/>
    </source>
</evidence>
<organism evidence="2 3">
    <name type="scientific">Candidatus Gottesmanbacteria bacterium GW2011_GWA1_34_13</name>
    <dbReference type="NCBI Taxonomy" id="1618434"/>
    <lineage>
        <taxon>Bacteria</taxon>
        <taxon>Candidatus Gottesmaniibacteriota</taxon>
    </lineage>
</organism>
<dbReference type="STRING" id="1618434.UR52_C0012G0006"/>
<dbReference type="AlphaFoldDB" id="A0A0G0D7D8"/>
<reference evidence="2 3" key="1">
    <citation type="journal article" date="2015" name="Nature">
        <title>rRNA introns, odd ribosomes, and small enigmatic genomes across a large radiation of phyla.</title>
        <authorList>
            <person name="Brown C.T."/>
            <person name="Hug L.A."/>
            <person name="Thomas B.C."/>
            <person name="Sharon I."/>
            <person name="Castelle C.J."/>
            <person name="Singh A."/>
            <person name="Wilkins M.J."/>
            <person name="Williams K.H."/>
            <person name="Banfield J.F."/>
        </authorList>
    </citation>
    <scope>NUCLEOTIDE SEQUENCE [LARGE SCALE GENOMIC DNA]</scope>
</reference>
<dbReference type="NCBIfam" id="NF033510">
    <property type="entry name" value="Ca_tandemer"/>
    <property type="match status" value="1"/>
</dbReference>
<keyword evidence="1" id="KW-0472">Membrane</keyword>
<dbReference type="Gene3D" id="2.60.40.10">
    <property type="entry name" value="Immunoglobulins"/>
    <property type="match status" value="2"/>
</dbReference>
<comment type="caution">
    <text evidence="2">The sequence shown here is derived from an EMBL/GenBank/DDBJ whole genome shotgun (WGS) entry which is preliminary data.</text>
</comment>
<name>A0A0G0D7D8_9BACT</name>
<feature type="transmembrane region" description="Helical" evidence="1">
    <location>
        <begin position="40"/>
        <end position="63"/>
    </location>
</feature>
<evidence type="ECO:0000256" key="1">
    <source>
        <dbReference type="SAM" id="Phobius"/>
    </source>
</evidence>
<protein>
    <submittedName>
        <fullName evidence="2">Bacillopeptidase F</fullName>
    </submittedName>
</protein>
<dbReference type="InterPro" id="IPR013783">
    <property type="entry name" value="Ig-like_fold"/>
</dbReference>